<organism evidence="1 2">
    <name type="scientific">Nonomuraea recticatena</name>
    <dbReference type="NCBI Taxonomy" id="46178"/>
    <lineage>
        <taxon>Bacteria</taxon>
        <taxon>Bacillati</taxon>
        <taxon>Actinomycetota</taxon>
        <taxon>Actinomycetes</taxon>
        <taxon>Streptosporangiales</taxon>
        <taxon>Streptosporangiaceae</taxon>
        <taxon>Nonomuraea</taxon>
    </lineage>
</organism>
<accession>A0ABN3S0U8</accession>
<dbReference type="EMBL" id="BAAATE010000010">
    <property type="protein sequence ID" value="GAA2665216.1"/>
    <property type="molecule type" value="Genomic_DNA"/>
</dbReference>
<proteinExistence type="predicted"/>
<keyword evidence="2" id="KW-1185">Reference proteome</keyword>
<dbReference type="RefSeq" id="WP_346148651.1">
    <property type="nucleotide sequence ID" value="NZ_BAAATE010000010.1"/>
</dbReference>
<sequence>MVARIRNAPGLPGGVRVSADMTAHTVGQRAVVVALEGGFRKVEDRLDAFRFSINSYASSKADASDLAFLIREFVLEKLRNTVHNGIAVSDVEEDSAPRDDSDMESREQRFIHRITIYLYEV</sequence>
<dbReference type="Proteomes" id="UP001501666">
    <property type="component" value="Unassembled WGS sequence"/>
</dbReference>
<evidence type="ECO:0000313" key="2">
    <source>
        <dbReference type="Proteomes" id="UP001501666"/>
    </source>
</evidence>
<protein>
    <submittedName>
        <fullName evidence="1">Uncharacterized protein</fullName>
    </submittedName>
</protein>
<gene>
    <name evidence="1" type="ORF">GCM10010412_041350</name>
</gene>
<evidence type="ECO:0000313" key="1">
    <source>
        <dbReference type="EMBL" id="GAA2665216.1"/>
    </source>
</evidence>
<comment type="caution">
    <text evidence="1">The sequence shown here is derived from an EMBL/GenBank/DDBJ whole genome shotgun (WGS) entry which is preliminary data.</text>
</comment>
<name>A0ABN3S0U8_9ACTN</name>
<reference evidence="1 2" key="1">
    <citation type="journal article" date="2019" name="Int. J. Syst. Evol. Microbiol.">
        <title>The Global Catalogue of Microorganisms (GCM) 10K type strain sequencing project: providing services to taxonomists for standard genome sequencing and annotation.</title>
        <authorList>
            <consortium name="The Broad Institute Genomics Platform"/>
            <consortium name="The Broad Institute Genome Sequencing Center for Infectious Disease"/>
            <person name="Wu L."/>
            <person name="Ma J."/>
        </authorList>
    </citation>
    <scope>NUCLEOTIDE SEQUENCE [LARGE SCALE GENOMIC DNA]</scope>
    <source>
        <strain evidence="1 2">JCM 6835</strain>
    </source>
</reference>